<comment type="caution">
    <text evidence="4">The sequence shown here is derived from an EMBL/GenBank/DDBJ whole genome shotgun (WGS) entry which is preliminary data.</text>
</comment>
<dbReference type="Pfam" id="PF00932">
    <property type="entry name" value="LTD"/>
    <property type="match status" value="1"/>
</dbReference>
<reference evidence="4 5" key="1">
    <citation type="submission" date="2019-03" db="EMBL/GenBank/DDBJ databases">
        <title>Genomic Encyclopedia of Type Strains, Phase III (KMG-III): the genomes of soil and plant-associated and newly described type strains.</title>
        <authorList>
            <person name="Whitman W."/>
        </authorList>
    </citation>
    <scope>NUCLEOTIDE SEQUENCE [LARGE SCALE GENOMIC DNA]</scope>
    <source>
        <strain evidence="4 5">CECT 8446</strain>
    </source>
</reference>
<sequence length="839" mass="93415">MLGTFLRYRSSLFLVIFCMGIFTIQSFSQIQDFEKEFSISSYPDEFLPGWYGNEVRATTSRIFQSLGLGRGGSKALAIQPISTFNGVLWIRLNLEANPSKKVVFWARSQQNGAGNRPALVFYSWGKGLDGEFSGKTQLGSNSEFPNVNQDFRRFILEVPEELGSEEEIILRLEVNYGNGTGSAARWLMDDFAFEEFIPDTIAPEIASVKGYSAQELLIRFSEKVDPVFSLLPPAYELEGENPEKIKSQNDSTFILSFGESLTEGKVYSLKITQIPDLDGNILKDTLVNFKFFDPRLFSQKSIVINELMPAPRADQDLPNVEYVELYNPTEKEYRLDSLILSNTRTSTRLENYWLGPEKYLILVPKGQEKNFTAYGEVLGVANWPTLLNSGDQVIMKTDSGLEIDRISFSTSSWGGSEFAGGGYSLEVPDPYLLCTNSEFLKSSKDPKRGTPGVENSVFDPNFQLPELKITSAYFLDSLSFEINFSGPFSNTLALNQIQISPSLNLESLSIEGKKIKVLLAEKALPNQLFQLSINELQDCRGKSISVLGPIELVLPLKPKKGDILLNELLFNPISGDPKFVEIHNRSENYLSLENWALGNLDNQGQVAQVRVFGNRDLVIPPRGFLAITTDQEKLKIRYPKSQSGKFIDLASLPSFPISGGTVVLISSSGEAEENFTYSEELHHPLLRDSKGVSLERVYSGIPVNDPKNWQSASGNEDFATPGRKNSQALDEQAFEESIRIDPPVFDPEGSSGPSFTSIRYQFEDPGWIGTFRIVSSSGQFIYTLCQNAVLGTEGQFVWNGVDSKGARVKPGYYVLLVEMVDLGGKTLVIKKTIVVATRL</sequence>
<evidence type="ECO:0000256" key="1">
    <source>
        <dbReference type="ARBA" id="ARBA00022729"/>
    </source>
</evidence>
<keyword evidence="5" id="KW-1185">Reference proteome</keyword>
<protein>
    <submittedName>
        <fullName evidence="4">Lamin tail-like protein</fullName>
    </submittedName>
</protein>
<dbReference type="AlphaFoldDB" id="A0A4R6T278"/>
<accession>A0A4R6T278</accession>
<evidence type="ECO:0000313" key="4">
    <source>
        <dbReference type="EMBL" id="TDQ14616.1"/>
    </source>
</evidence>
<dbReference type="EMBL" id="SNYF01000009">
    <property type="protein sequence ID" value="TDQ14616.1"/>
    <property type="molecule type" value="Genomic_DNA"/>
</dbReference>
<proteinExistence type="predicted"/>
<evidence type="ECO:0000313" key="5">
    <source>
        <dbReference type="Proteomes" id="UP000294535"/>
    </source>
</evidence>
<evidence type="ECO:0000256" key="2">
    <source>
        <dbReference type="SAM" id="MobiDB-lite"/>
    </source>
</evidence>
<dbReference type="SUPFAM" id="SSF74853">
    <property type="entry name" value="Lamin A/C globular tail domain"/>
    <property type="match status" value="2"/>
</dbReference>
<dbReference type="Gene3D" id="2.60.40.1220">
    <property type="match status" value="1"/>
</dbReference>
<feature type="region of interest" description="Disordered" evidence="2">
    <location>
        <begin position="707"/>
        <end position="726"/>
    </location>
</feature>
<dbReference type="InterPro" id="IPR001322">
    <property type="entry name" value="Lamin_tail_dom"/>
</dbReference>
<evidence type="ECO:0000259" key="3">
    <source>
        <dbReference type="Pfam" id="PF00932"/>
    </source>
</evidence>
<keyword evidence="1" id="KW-0732">Signal</keyword>
<gene>
    <name evidence="4" type="ORF">DFQ04_3204</name>
</gene>
<dbReference type="Proteomes" id="UP000294535">
    <property type="component" value="Unassembled WGS sequence"/>
</dbReference>
<organism evidence="4 5">
    <name type="scientific">Algoriphagus boseongensis</name>
    <dbReference type="NCBI Taxonomy" id="1442587"/>
    <lineage>
        <taxon>Bacteria</taxon>
        <taxon>Pseudomonadati</taxon>
        <taxon>Bacteroidota</taxon>
        <taxon>Cytophagia</taxon>
        <taxon>Cytophagales</taxon>
        <taxon>Cyclobacteriaceae</taxon>
        <taxon>Algoriphagus</taxon>
    </lineage>
</organism>
<dbReference type="Gene3D" id="2.60.40.1260">
    <property type="entry name" value="Lamin Tail domain"/>
    <property type="match status" value="1"/>
</dbReference>
<name>A0A4R6T278_9BACT</name>
<dbReference type="InterPro" id="IPR014755">
    <property type="entry name" value="Cu-Rt/internalin_Ig-like"/>
</dbReference>
<dbReference type="Gene3D" id="2.60.40.4070">
    <property type="match status" value="1"/>
</dbReference>
<dbReference type="InterPro" id="IPR036415">
    <property type="entry name" value="Lamin_tail_dom_sf"/>
</dbReference>
<feature type="domain" description="LTD" evidence="3">
    <location>
        <begin position="299"/>
        <end position="408"/>
    </location>
</feature>
<dbReference type="OrthoDB" id="9758406at2"/>